<organism evidence="1 2">
    <name type="scientific">Noviherbaspirillum autotrophicum</name>
    <dbReference type="NCBI Taxonomy" id="709839"/>
    <lineage>
        <taxon>Bacteria</taxon>
        <taxon>Pseudomonadati</taxon>
        <taxon>Pseudomonadota</taxon>
        <taxon>Betaproteobacteria</taxon>
        <taxon>Burkholderiales</taxon>
        <taxon>Oxalobacteraceae</taxon>
        <taxon>Noviherbaspirillum</taxon>
    </lineage>
</organism>
<protein>
    <submittedName>
        <fullName evidence="1">Uncharacterized protein</fullName>
    </submittedName>
</protein>
<dbReference type="Proteomes" id="UP000031572">
    <property type="component" value="Unassembled WGS sequence"/>
</dbReference>
<dbReference type="STRING" id="709839.TSA66_17880"/>
<reference evidence="1 2" key="1">
    <citation type="submission" date="2014-12" db="EMBL/GenBank/DDBJ databases">
        <title>Denitrispirillum autotrophicum gen. nov., sp. nov., Denitrifying, Facultatively Autotrophic Bacteria Isolated from Rice Paddy Soil.</title>
        <authorList>
            <person name="Ishii S."/>
            <person name="Ashida N."/>
            <person name="Ohno H."/>
            <person name="Otsuka S."/>
            <person name="Yokota A."/>
            <person name="Senoo K."/>
        </authorList>
    </citation>
    <scope>NUCLEOTIDE SEQUENCE [LARGE SCALE GENOMIC DNA]</scope>
    <source>
        <strain evidence="1 2">TSA66</strain>
    </source>
</reference>
<sequence>MDSAQIRHNNFRKLFDDFVRQHPDLPQRGMLKLFAQHLELSDRYLSHIKCNRKNIGNNVARAIEERLKLPRGWMDREHDAFSMPVDEKEKLFVETALTLFRSQPENAREIMIDMLRQRLQAPPPAPKRRQPKFD</sequence>
<comment type="caution">
    <text evidence="1">The sequence shown here is derived from an EMBL/GenBank/DDBJ whole genome shotgun (WGS) entry which is preliminary data.</text>
</comment>
<accession>A0A0C2BW44</accession>
<dbReference type="RefSeq" id="WP_040040920.1">
    <property type="nucleotide sequence ID" value="NZ_JWJG01000028.1"/>
</dbReference>
<name>A0A0C2BW44_9BURK</name>
<evidence type="ECO:0000313" key="2">
    <source>
        <dbReference type="Proteomes" id="UP000031572"/>
    </source>
</evidence>
<proteinExistence type="predicted"/>
<gene>
    <name evidence="1" type="ORF">TSA66_17880</name>
</gene>
<evidence type="ECO:0000313" key="1">
    <source>
        <dbReference type="EMBL" id="KIF82246.1"/>
    </source>
</evidence>
<dbReference type="OrthoDB" id="8685853at2"/>
<dbReference type="EMBL" id="JWJG01000028">
    <property type="protein sequence ID" value="KIF82246.1"/>
    <property type="molecule type" value="Genomic_DNA"/>
</dbReference>
<keyword evidence="2" id="KW-1185">Reference proteome</keyword>
<dbReference type="AlphaFoldDB" id="A0A0C2BW44"/>